<protein>
    <submittedName>
        <fullName evidence="3">Uncharacterized protein</fullName>
    </submittedName>
</protein>
<sequence>MDISPTFVKNGNPIKLREGKMICRSNSKGYTFDNAAMDVPQPKIMVNCASSCQDNTVDLEISSGGHDHVPATRGCNEDAEVDVVGDVNANEERAVGKDSPDVTESSSSFGYANSEADNVAMLSDVEVESQMRGDNASFMGFNGFRDLIRPRKKTLTPDWRNFIRPLRWRCKLVELQVQELCSRASKYERELEKCHRRKQTEWEKYATEDHGIKSVPFSYQNQRVKLMKRRRRKRVEETVDLASYTSYHDLLSYFAKRRCLGGFVSVDEDDDRIKVVPEEKAHELFGFIGGLQSVDFKHSDAFESILRKIEGAQSQVRQLRVRMDKVMTENAGKFTSDDSSIPPSNQLASCAPHPISSNVDDGSLCAISQQTSGEKLFLLESVVCNNEEGTPLPNMIENNGHPRKCEYMETGTLTYDQPLKQDLNDSEEVAVQHIAEPWSARQGKTGNVQHPNSPSKTAISPEQQSVKARAAFKLTSPKNKRKRGRRKARLGRWNRRSSG</sequence>
<dbReference type="PANTHER" id="PTHR34057:SF10">
    <property type="entry name" value="TRANSPOSASE, PTTA_EN_SPM, PLANT"/>
    <property type="match status" value="1"/>
</dbReference>
<keyword evidence="4" id="KW-1185">Reference proteome</keyword>
<feature type="coiled-coil region" evidence="1">
    <location>
        <begin position="170"/>
        <end position="197"/>
    </location>
</feature>
<organism evidence="3 4">
    <name type="scientific">Carnegiea gigantea</name>
    <dbReference type="NCBI Taxonomy" id="171969"/>
    <lineage>
        <taxon>Eukaryota</taxon>
        <taxon>Viridiplantae</taxon>
        <taxon>Streptophyta</taxon>
        <taxon>Embryophyta</taxon>
        <taxon>Tracheophyta</taxon>
        <taxon>Spermatophyta</taxon>
        <taxon>Magnoliopsida</taxon>
        <taxon>eudicotyledons</taxon>
        <taxon>Gunneridae</taxon>
        <taxon>Pentapetalae</taxon>
        <taxon>Caryophyllales</taxon>
        <taxon>Cactineae</taxon>
        <taxon>Cactaceae</taxon>
        <taxon>Cactoideae</taxon>
        <taxon>Echinocereeae</taxon>
        <taxon>Carnegiea</taxon>
    </lineage>
</organism>
<evidence type="ECO:0000313" key="3">
    <source>
        <dbReference type="EMBL" id="KAJ8447282.1"/>
    </source>
</evidence>
<keyword evidence="1" id="KW-0175">Coiled coil</keyword>
<dbReference type="InterPro" id="IPR038745">
    <property type="entry name" value="AT4G37440-like"/>
</dbReference>
<feature type="compositionally biased region" description="Basic residues" evidence="2">
    <location>
        <begin position="478"/>
        <end position="499"/>
    </location>
</feature>
<dbReference type="CDD" id="cd11650">
    <property type="entry name" value="AT4G37440_like"/>
    <property type="match status" value="1"/>
</dbReference>
<evidence type="ECO:0000256" key="2">
    <source>
        <dbReference type="SAM" id="MobiDB-lite"/>
    </source>
</evidence>
<reference evidence="3" key="1">
    <citation type="submission" date="2022-04" db="EMBL/GenBank/DDBJ databases">
        <title>Carnegiea gigantea Genome sequencing and assembly v2.</title>
        <authorList>
            <person name="Copetti D."/>
            <person name="Sanderson M.J."/>
            <person name="Burquez A."/>
            <person name="Wojciechowski M.F."/>
        </authorList>
    </citation>
    <scope>NUCLEOTIDE SEQUENCE</scope>
    <source>
        <strain evidence="3">SGP5-SGP5p</strain>
        <tissue evidence="3">Aerial part</tissue>
    </source>
</reference>
<proteinExistence type="predicted"/>
<dbReference type="EMBL" id="JAKOGI010000039">
    <property type="protein sequence ID" value="KAJ8447282.1"/>
    <property type="molecule type" value="Genomic_DNA"/>
</dbReference>
<comment type="caution">
    <text evidence="3">The sequence shown here is derived from an EMBL/GenBank/DDBJ whole genome shotgun (WGS) entry which is preliminary data.</text>
</comment>
<accession>A0A9Q1QM21</accession>
<gene>
    <name evidence="3" type="ORF">Cgig2_013059</name>
</gene>
<dbReference type="PANTHER" id="PTHR34057">
    <property type="entry name" value="ELONGATION FACTOR"/>
    <property type="match status" value="1"/>
</dbReference>
<dbReference type="Proteomes" id="UP001153076">
    <property type="component" value="Unassembled WGS sequence"/>
</dbReference>
<dbReference type="OrthoDB" id="21648at2759"/>
<feature type="compositionally biased region" description="Polar residues" evidence="2">
    <location>
        <begin position="442"/>
        <end position="466"/>
    </location>
</feature>
<evidence type="ECO:0000256" key="1">
    <source>
        <dbReference type="SAM" id="Coils"/>
    </source>
</evidence>
<dbReference type="AlphaFoldDB" id="A0A9Q1QM21"/>
<name>A0A9Q1QM21_9CARY</name>
<feature type="region of interest" description="Disordered" evidence="2">
    <location>
        <begin position="439"/>
        <end position="499"/>
    </location>
</feature>
<evidence type="ECO:0000313" key="4">
    <source>
        <dbReference type="Proteomes" id="UP001153076"/>
    </source>
</evidence>